<dbReference type="Pfam" id="PF02517">
    <property type="entry name" value="Rce1-like"/>
    <property type="match status" value="1"/>
</dbReference>
<feature type="non-terminal residue" evidence="3">
    <location>
        <position position="1"/>
    </location>
</feature>
<feature type="transmembrane region" description="Helical" evidence="1">
    <location>
        <begin position="12"/>
        <end position="32"/>
    </location>
</feature>
<dbReference type="InterPro" id="IPR003675">
    <property type="entry name" value="Rce1/LyrA-like_dom"/>
</dbReference>
<accession>A0A2M7QBD1</accession>
<evidence type="ECO:0000313" key="4">
    <source>
        <dbReference type="Proteomes" id="UP000230108"/>
    </source>
</evidence>
<dbReference type="EMBL" id="PFLF01000116">
    <property type="protein sequence ID" value="PIY68521.1"/>
    <property type="molecule type" value="Genomic_DNA"/>
</dbReference>
<reference evidence="4" key="1">
    <citation type="submission" date="2017-09" db="EMBL/GenBank/DDBJ databases">
        <title>Depth-based differentiation of microbial function through sediment-hosted aquifers and enrichment of novel symbionts in the deep terrestrial subsurface.</title>
        <authorList>
            <person name="Probst A.J."/>
            <person name="Ladd B."/>
            <person name="Jarett J.K."/>
            <person name="Geller-Mcgrath D.E."/>
            <person name="Sieber C.M.K."/>
            <person name="Emerson J.B."/>
            <person name="Anantharaman K."/>
            <person name="Thomas B.C."/>
            <person name="Malmstrom R."/>
            <person name="Stieglmeier M."/>
            <person name="Klingl A."/>
            <person name="Woyke T."/>
            <person name="Ryan C.M."/>
            <person name="Banfield J.F."/>
        </authorList>
    </citation>
    <scope>NUCLEOTIDE SEQUENCE [LARGE SCALE GENOMIC DNA]</scope>
</reference>
<feature type="transmembrane region" description="Helical" evidence="1">
    <location>
        <begin position="38"/>
        <end position="56"/>
    </location>
</feature>
<comment type="caution">
    <text evidence="3">The sequence shown here is derived from an EMBL/GenBank/DDBJ whole genome shotgun (WGS) entry which is preliminary data.</text>
</comment>
<keyword evidence="1" id="KW-0812">Transmembrane</keyword>
<dbReference type="GO" id="GO:0080120">
    <property type="term" value="P:CAAX-box protein maturation"/>
    <property type="evidence" value="ECO:0007669"/>
    <property type="project" value="UniProtKB-ARBA"/>
</dbReference>
<name>A0A2M7QBD1_9BACT</name>
<keyword evidence="1" id="KW-0472">Membrane</keyword>
<feature type="domain" description="CAAX prenyl protease 2/Lysostaphin resistance protein A-like" evidence="2">
    <location>
        <begin position="6"/>
        <end position="74"/>
    </location>
</feature>
<evidence type="ECO:0000259" key="2">
    <source>
        <dbReference type="Pfam" id="PF02517"/>
    </source>
</evidence>
<keyword evidence="1" id="KW-1133">Transmembrane helix</keyword>
<gene>
    <name evidence="3" type="ORF">COY90_05490</name>
</gene>
<dbReference type="Proteomes" id="UP000230108">
    <property type="component" value="Unassembled WGS sequence"/>
</dbReference>
<evidence type="ECO:0000313" key="3">
    <source>
        <dbReference type="EMBL" id="PIY68521.1"/>
    </source>
</evidence>
<dbReference type="GO" id="GO:0004175">
    <property type="term" value="F:endopeptidase activity"/>
    <property type="evidence" value="ECO:0007669"/>
    <property type="project" value="UniProtKB-ARBA"/>
</dbReference>
<evidence type="ECO:0000256" key="1">
    <source>
        <dbReference type="SAM" id="Phobius"/>
    </source>
</evidence>
<proteinExistence type="predicted"/>
<organism evidence="3 4">
    <name type="scientific">Candidatus Roizmanbacteria bacterium CG_4_10_14_0_8_um_filter_39_9</name>
    <dbReference type="NCBI Taxonomy" id="1974829"/>
    <lineage>
        <taxon>Bacteria</taxon>
        <taxon>Candidatus Roizmaniibacteriota</taxon>
    </lineage>
</organism>
<sequence>NQYLKNGYMTIFLNSILFTLIHLPILILSYRYSFGESIAYLSMVFMASLVYSTVFLKTKNVAGSIATHIIWNVMDDLVRC</sequence>
<protein>
    <recommendedName>
        <fullName evidence="2">CAAX prenyl protease 2/Lysostaphin resistance protein A-like domain-containing protein</fullName>
    </recommendedName>
</protein>
<dbReference type="AlphaFoldDB" id="A0A2M7QBD1"/>